<dbReference type="EMBL" id="JAFIMR010000015">
    <property type="protein sequence ID" value="KAI1869399.1"/>
    <property type="molecule type" value="Genomic_DNA"/>
</dbReference>
<feature type="compositionally biased region" description="Polar residues" evidence="2">
    <location>
        <begin position="104"/>
        <end position="117"/>
    </location>
</feature>
<feature type="region of interest" description="Disordered" evidence="2">
    <location>
        <begin position="87"/>
        <end position="118"/>
    </location>
</feature>
<name>A0A9P9WLF9_9PEZI</name>
<dbReference type="Pfam" id="PF11951">
    <property type="entry name" value="Fungal_trans_2"/>
    <property type="match status" value="1"/>
</dbReference>
<evidence type="ECO:0000256" key="2">
    <source>
        <dbReference type="SAM" id="MobiDB-lite"/>
    </source>
</evidence>
<accession>A0A9P9WLF9</accession>
<comment type="caution">
    <text evidence="3">The sequence shown here is derived from an EMBL/GenBank/DDBJ whole genome shotgun (WGS) entry which is preliminary data.</text>
</comment>
<sequence length="287" mass="32034">MALHYWEVEPGFFQSNLGISAPCPEELFQVLILTNYLRAISSKPELASKRHAGTRMVLEKLDSFSAPKWALKMKGFRGWRPSGDGVQFDNVEASSSPPKYVPSQKDTTPKSAESSPESLVKVEETSPIVIEAQESDLWLNIGIIYHSAISLYATRTLIIDLPEDKDFLSSRDAAKPDLETMRRESRQALADCLTPIFSDPVNAHQLGKLVYFPMFVCGMEAKPDEEDLQNFVVNGLQMVGRACGTLGPISAADELRGYWAACERKEDGGHVSWDEYFGDRPDFIFGF</sequence>
<dbReference type="AlphaFoldDB" id="A0A9P9WLF9"/>
<gene>
    <name evidence="3" type="ORF">JX265_006489</name>
</gene>
<evidence type="ECO:0000256" key="1">
    <source>
        <dbReference type="ARBA" id="ARBA00023242"/>
    </source>
</evidence>
<organism evidence="3 4">
    <name type="scientific">Neoarthrinium moseri</name>
    <dbReference type="NCBI Taxonomy" id="1658444"/>
    <lineage>
        <taxon>Eukaryota</taxon>
        <taxon>Fungi</taxon>
        <taxon>Dikarya</taxon>
        <taxon>Ascomycota</taxon>
        <taxon>Pezizomycotina</taxon>
        <taxon>Sordariomycetes</taxon>
        <taxon>Xylariomycetidae</taxon>
        <taxon>Amphisphaeriales</taxon>
        <taxon>Apiosporaceae</taxon>
        <taxon>Neoarthrinium</taxon>
    </lineage>
</organism>
<reference evidence="3" key="1">
    <citation type="submission" date="2021-03" db="EMBL/GenBank/DDBJ databases">
        <title>Revisited historic fungal species revealed as producer of novel bioactive compounds through whole genome sequencing and comparative genomics.</title>
        <authorList>
            <person name="Vignolle G.A."/>
            <person name="Hochenegger N."/>
            <person name="Mach R.L."/>
            <person name="Mach-Aigner A.R."/>
            <person name="Javad Rahimi M."/>
            <person name="Salim K.A."/>
            <person name="Chan C.M."/>
            <person name="Lim L.B.L."/>
            <person name="Cai F."/>
            <person name="Druzhinina I.S."/>
            <person name="U'Ren J.M."/>
            <person name="Derntl C."/>
        </authorList>
    </citation>
    <scope>NUCLEOTIDE SEQUENCE</scope>
    <source>
        <strain evidence="3">TUCIM 5799</strain>
    </source>
</reference>
<protein>
    <submittedName>
        <fullName evidence="3">Uncharacterized protein</fullName>
    </submittedName>
</protein>
<dbReference type="InterPro" id="IPR021858">
    <property type="entry name" value="Fun_TF"/>
</dbReference>
<proteinExistence type="predicted"/>
<evidence type="ECO:0000313" key="4">
    <source>
        <dbReference type="Proteomes" id="UP000829685"/>
    </source>
</evidence>
<evidence type="ECO:0000313" key="3">
    <source>
        <dbReference type="EMBL" id="KAI1869399.1"/>
    </source>
</evidence>
<dbReference type="Proteomes" id="UP000829685">
    <property type="component" value="Unassembled WGS sequence"/>
</dbReference>
<keyword evidence="1" id="KW-0539">Nucleus</keyword>
<keyword evidence="4" id="KW-1185">Reference proteome</keyword>